<evidence type="ECO:0000313" key="2">
    <source>
        <dbReference type="EMBL" id="MBB6327869.1"/>
    </source>
</evidence>
<proteinExistence type="predicted"/>
<dbReference type="PROSITE" id="PS51186">
    <property type="entry name" value="GNAT"/>
    <property type="match status" value="1"/>
</dbReference>
<keyword evidence="3" id="KW-1185">Reference proteome</keyword>
<dbReference type="EMBL" id="JACIJO010000003">
    <property type="protein sequence ID" value="MBB6327869.1"/>
    <property type="molecule type" value="Genomic_DNA"/>
</dbReference>
<dbReference type="InterPro" id="IPR016181">
    <property type="entry name" value="Acyl_CoA_acyltransferase"/>
</dbReference>
<dbReference type="GO" id="GO:0016747">
    <property type="term" value="F:acyltransferase activity, transferring groups other than amino-acyl groups"/>
    <property type="evidence" value="ECO:0007669"/>
    <property type="project" value="InterPro"/>
</dbReference>
<dbReference type="InterPro" id="IPR000182">
    <property type="entry name" value="GNAT_dom"/>
</dbReference>
<dbReference type="RefSeq" id="WP_184496617.1">
    <property type="nucleotide sequence ID" value="NZ_JACIJO010000003.1"/>
</dbReference>
<name>A0A841MQJ6_9BACT</name>
<dbReference type="Gene3D" id="3.40.630.30">
    <property type="match status" value="1"/>
</dbReference>
<accession>A0A841MQJ6</accession>
<dbReference type="SUPFAM" id="SSF55729">
    <property type="entry name" value="Acyl-CoA N-acyltransferases (Nat)"/>
    <property type="match status" value="1"/>
</dbReference>
<comment type="caution">
    <text evidence="2">The sequence shown here is derived from an EMBL/GenBank/DDBJ whole genome shotgun (WGS) entry which is preliminary data.</text>
</comment>
<organism evidence="2 3">
    <name type="scientific">Algoriphagus iocasae</name>
    <dbReference type="NCBI Taxonomy" id="1836499"/>
    <lineage>
        <taxon>Bacteria</taxon>
        <taxon>Pseudomonadati</taxon>
        <taxon>Bacteroidota</taxon>
        <taxon>Cytophagia</taxon>
        <taxon>Cytophagales</taxon>
        <taxon>Cyclobacteriaceae</taxon>
        <taxon>Algoriphagus</taxon>
    </lineage>
</organism>
<reference evidence="2 3" key="1">
    <citation type="submission" date="2020-08" db="EMBL/GenBank/DDBJ databases">
        <title>Genomic Encyclopedia of Type Strains, Phase IV (KMG-IV): sequencing the most valuable type-strain genomes for metagenomic binning, comparative biology and taxonomic classification.</title>
        <authorList>
            <person name="Goeker M."/>
        </authorList>
    </citation>
    <scope>NUCLEOTIDE SEQUENCE [LARGE SCALE GENOMIC DNA]</scope>
    <source>
        <strain evidence="2 3">DSM 102044</strain>
    </source>
</reference>
<evidence type="ECO:0000313" key="3">
    <source>
        <dbReference type="Proteomes" id="UP000588604"/>
    </source>
</evidence>
<gene>
    <name evidence="2" type="ORF">FHS59_003512</name>
</gene>
<protein>
    <submittedName>
        <fullName evidence="2">ElaA protein</fullName>
    </submittedName>
</protein>
<evidence type="ECO:0000259" key="1">
    <source>
        <dbReference type="PROSITE" id="PS51186"/>
    </source>
</evidence>
<sequence length="150" mass="16957">MTSISAVKSFAELSNYELYNILKLRNEVFVVEQNCVYQDADNKDLKGDHLMIKGEDGLLAYARILPPGVSYKEVSIGRVVSHPNARRTGVGRELMKKALEFILEKYGPCQVRISAQTYLRAFYSSFGFEAVGEVYLEDGIEHVEMLVKVK</sequence>
<feature type="domain" description="N-acetyltransferase" evidence="1">
    <location>
        <begin position="8"/>
        <end position="150"/>
    </location>
</feature>
<dbReference type="Proteomes" id="UP000588604">
    <property type="component" value="Unassembled WGS sequence"/>
</dbReference>
<dbReference type="CDD" id="cd04301">
    <property type="entry name" value="NAT_SF"/>
    <property type="match status" value="1"/>
</dbReference>
<dbReference type="AlphaFoldDB" id="A0A841MQJ6"/>
<dbReference type="Pfam" id="PF13673">
    <property type="entry name" value="Acetyltransf_10"/>
    <property type="match status" value="1"/>
</dbReference>